<reference evidence="2 3" key="1">
    <citation type="submission" date="2018-10" db="EMBL/GenBank/DDBJ databases">
        <title>Genomic Encyclopedia of Archaeal and Bacterial Type Strains, Phase II (KMG-II): from individual species to whole genera.</title>
        <authorList>
            <person name="Goeker M."/>
        </authorList>
    </citation>
    <scope>NUCLEOTIDE SEQUENCE [LARGE SCALE GENOMIC DNA]</scope>
    <source>
        <strain evidence="2 3">DSM 45657</strain>
    </source>
</reference>
<dbReference type="Pfam" id="PF05729">
    <property type="entry name" value="NACHT"/>
    <property type="match status" value="1"/>
</dbReference>
<gene>
    <name evidence="2" type="ORF">CLV68_1645</name>
</gene>
<protein>
    <submittedName>
        <fullName evidence="2">NACHT domain-containing protein</fullName>
    </submittedName>
</protein>
<keyword evidence="3" id="KW-1185">Reference proteome</keyword>
<dbReference type="InterPro" id="IPR027417">
    <property type="entry name" value="P-loop_NTPase"/>
</dbReference>
<dbReference type="Proteomes" id="UP000282454">
    <property type="component" value="Unassembled WGS sequence"/>
</dbReference>
<name>A0A421BAA1_9PSEU</name>
<evidence type="ECO:0000259" key="1">
    <source>
        <dbReference type="PROSITE" id="PS50837"/>
    </source>
</evidence>
<evidence type="ECO:0000313" key="2">
    <source>
        <dbReference type="EMBL" id="RLK61130.1"/>
    </source>
</evidence>
<dbReference type="PROSITE" id="PS50837">
    <property type="entry name" value="NACHT"/>
    <property type="match status" value="1"/>
</dbReference>
<evidence type="ECO:0000313" key="3">
    <source>
        <dbReference type="Proteomes" id="UP000282454"/>
    </source>
</evidence>
<dbReference type="PANTHER" id="PTHR46844">
    <property type="entry name" value="SLR5058 PROTEIN"/>
    <property type="match status" value="1"/>
</dbReference>
<feature type="domain" description="NACHT" evidence="1">
    <location>
        <begin position="116"/>
        <end position="233"/>
    </location>
</feature>
<dbReference type="InterPro" id="IPR007111">
    <property type="entry name" value="NACHT_NTPase"/>
</dbReference>
<dbReference type="EMBL" id="RCDD01000001">
    <property type="protein sequence ID" value="RLK61130.1"/>
    <property type="molecule type" value="Genomic_DNA"/>
</dbReference>
<dbReference type="Gene3D" id="3.40.50.300">
    <property type="entry name" value="P-loop containing nucleotide triphosphate hydrolases"/>
    <property type="match status" value="1"/>
</dbReference>
<proteinExistence type="predicted"/>
<accession>A0A421BAA1</accession>
<comment type="caution">
    <text evidence="2">The sequence shown here is derived from an EMBL/GenBank/DDBJ whole genome shotgun (WGS) entry which is preliminary data.</text>
</comment>
<dbReference type="AlphaFoldDB" id="A0A421BAA1"/>
<dbReference type="PANTHER" id="PTHR46844:SF1">
    <property type="entry name" value="SLR5058 PROTEIN"/>
    <property type="match status" value="1"/>
</dbReference>
<sequence>MSVFAAAMVVLGTGTGVVALLERRRRSRPVPEPELTADQRFEQEYIARMRRGARYVDLKGLQTLSHSSLELDEVYVDVSLVHRPPHQVRTDVLAGLPTTVQGRRPLAHFLDDPRPQVLTVLGGPGSGKTTLLRKTARDICDSGTPVLLFLRDHLAQILRGASLPEIVVATLARSDLVDADQWVARKLRSDRCVVMLDGLDEVARAEDRRSVSAWVENQITAFSGNDFVLTSRPQGFLDAPVDGTVVLQVRPFTAAQVRDFVHGWYRAVANTVTPDAHDRAEEEARDLLARLDEAPALVDLTVNPLLLTMIATVHQFRGALPGSRADLYREICEVMLWHRDEAKKLVTTGNNRHKMVLLRSLAYLMMTNGVRQLAREVVLAEFERLLRRLSTPLDAEAHLRRIISDGLVVEWERDQFAFAHLTFQEYLAAAYIREKNLVDTLCYAVDDDWWRETTLLYVAGSDADPIVLACLASRTSTALGLALDCVAEGVELDEKLRSELDGVLRDAANDPALREKVLQAMLSRHLRSAVRTATGAVVWRTPVPAGLYRLYDNSPTVEGWGGEPARGMSASDAIRFAATVTQSRVSPHSFRLANLDELSDPAVLPAVRNLAVWTKTVYHAPRLWMPASPQRVVTNAALADEVHADLSPFVLSTLLRRTQSPGLGLFELIASLPHEKTATSPLFPVTLFIPQRGCEESELHRYIGSALADSVRSAVSQTAELFLPVVHTRFTSVLKLAEIDPIGDIESLASLVQGPTSGESPWSRTARRYLVSALDEWVRTASLSADDAVRIRFVALSLAAESTLDGRQALVQVAATATMWDWWRTGKVARPQVVILAADAPERLSARPPR</sequence>
<organism evidence="2 3">
    <name type="scientific">Actinokineospora cianjurensis</name>
    <dbReference type="NCBI Taxonomy" id="585224"/>
    <lineage>
        <taxon>Bacteria</taxon>
        <taxon>Bacillati</taxon>
        <taxon>Actinomycetota</taxon>
        <taxon>Actinomycetes</taxon>
        <taxon>Pseudonocardiales</taxon>
        <taxon>Pseudonocardiaceae</taxon>
        <taxon>Actinokineospora</taxon>
    </lineage>
</organism>
<dbReference type="SUPFAM" id="SSF52540">
    <property type="entry name" value="P-loop containing nucleoside triphosphate hydrolases"/>
    <property type="match status" value="1"/>
</dbReference>